<dbReference type="Proteomes" id="UP001163687">
    <property type="component" value="Chromosome"/>
</dbReference>
<reference evidence="4" key="1">
    <citation type="submission" date="2022-03" db="EMBL/GenBank/DDBJ databases">
        <title>Complete genome sequence of Caldinitratiruptor microaerophilus.</title>
        <authorList>
            <person name="Mukaiyama R."/>
            <person name="Nishiyama T."/>
            <person name="Ueda K."/>
        </authorList>
    </citation>
    <scope>NUCLEOTIDE SEQUENCE</scope>
    <source>
        <strain evidence="4">JCM 16183</strain>
    </source>
</reference>
<organism evidence="4 5">
    <name type="scientific">Caldinitratiruptor microaerophilus</name>
    <dbReference type="NCBI Taxonomy" id="671077"/>
    <lineage>
        <taxon>Bacteria</taxon>
        <taxon>Bacillati</taxon>
        <taxon>Bacillota</taxon>
        <taxon>Clostridia</taxon>
        <taxon>Eubacteriales</taxon>
        <taxon>Symbiobacteriaceae</taxon>
        <taxon>Caldinitratiruptor</taxon>
    </lineage>
</organism>
<feature type="compositionally biased region" description="Basic and acidic residues" evidence="2">
    <location>
        <begin position="339"/>
        <end position="351"/>
    </location>
</feature>
<dbReference type="KEGG" id="cmic:caldi_25630"/>
<dbReference type="PANTHER" id="PTHR33392">
    <property type="entry name" value="POLYISOPRENYL-TEICHOIC ACID--PEPTIDOGLYCAN TEICHOIC ACID TRANSFERASE TAGU"/>
    <property type="match status" value="1"/>
</dbReference>
<comment type="similarity">
    <text evidence="1">Belongs to the LytR/CpsA/Psr (LCP) family.</text>
</comment>
<dbReference type="EMBL" id="AP025628">
    <property type="protein sequence ID" value="BDG61473.1"/>
    <property type="molecule type" value="Genomic_DNA"/>
</dbReference>
<dbReference type="Pfam" id="PF03816">
    <property type="entry name" value="LytR_cpsA_psr"/>
    <property type="match status" value="1"/>
</dbReference>
<dbReference type="InterPro" id="IPR050922">
    <property type="entry name" value="LytR/CpsA/Psr_CW_biosynth"/>
</dbReference>
<dbReference type="InterPro" id="IPR004474">
    <property type="entry name" value="LytR_CpsA_psr"/>
</dbReference>
<dbReference type="PANTHER" id="PTHR33392:SF6">
    <property type="entry name" value="POLYISOPRENYL-TEICHOIC ACID--PEPTIDOGLYCAN TEICHOIC ACID TRANSFERASE TAGU"/>
    <property type="match status" value="1"/>
</dbReference>
<feature type="domain" description="Cell envelope-related transcriptional attenuator" evidence="3">
    <location>
        <begin position="77"/>
        <end position="226"/>
    </location>
</feature>
<evidence type="ECO:0000313" key="4">
    <source>
        <dbReference type="EMBL" id="BDG61473.1"/>
    </source>
</evidence>
<proteinExistence type="inferred from homology"/>
<evidence type="ECO:0000259" key="3">
    <source>
        <dbReference type="Pfam" id="PF03816"/>
    </source>
</evidence>
<keyword evidence="5" id="KW-1185">Reference proteome</keyword>
<protein>
    <recommendedName>
        <fullName evidence="3">Cell envelope-related transcriptional attenuator domain-containing protein</fullName>
    </recommendedName>
</protein>
<evidence type="ECO:0000256" key="2">
    <source>
        <dbReference type="SAM" id="MobiDB-lite"/>
    </source>
</evidence>
<feature type="compositionally biased region" description="Low complexity" evidence="2">
    <location>
        <begin position="371"/>
        <end position="382"/>
    </location>
</feature>
<dbReference type="AlphaFoldDB" id="A0AA35G9H7"/>
<accession>A0AA35G9H7</accession>
<feature type="region of interest" description="Disordered" evidence="2">
    <location>
        <begin position="339"/>
        <end position="469"/>
    </location>
</feature>
<gene>
    <name evidence="4" type="ORF">caldi_25630</name>
</gene>
<dbReference type="Gene3D" id="3.40.630.190">
    <property type="entry name" value="LCP protein"/>
    <property type="match status" value="1"/>
</dbReference>
<sequence>MKGSRSGWYVVTAVALVIALSIAGAAARRLFGFGGRVGVRAGAEARAEGPSAPSPARLGRTTVLILGVDDRKDSKGRSDTVLVAAVHPKDRVLTLISLPRDTLVEIPGRGYDKLAHAYAYGGTELALATVERMLDIPIDHYARLDFQGFEKIVDALGGIDVNIPKRMYYVDPYDDNGGLVIDFKPGPQHLNGEQALKYARFRHDEEGDWGRMRRQQEVVKLLLDKALSPSVVVRLPGLVRSLYQAVDTDLGLGQLLDFAMAGKEVAQGSQTQGPHLQTLVAGGNDRYLHGVYYLIPDLVKLRTEAYRMLLGAEPPARFLEKAREDQAELEAVVRRWAAQDRGRQEAEKARQAQEAAKAKAGAGEPGSPSEAGNAGRAAGQAPPAAPGGDGAGSAAGSSQAGAAAGGAAGIGTQPGGSEGTAGAGQTGAGGTTGSGTNGGTTGNSGGTTGMTGGGSSPPADGAGAPGGAG</sequence>
<dbReference type="NCBIfam" id="TIGR00350">
    <property type="entry name" value="lytR_cpsA_psr"/>
    <property type="match status" value="1"/>
</dbReference>
<feature type="compositionally biased region" description="Low complexity" evidence="2">
    <location>
        <begin position="352"/>
        <end position="362"/>
    </location>
</feature>
<evidence type="ECO:0000313" key="5">
    <source>
        <dbReference type="Proteomes" id="UP001163687"/>
    </source>
</evidence>
<name>A0AA35G9H7_9FIRM</name>
<evidence type="ECO:0000256" key="1">
    <source>
        <dbReference type="ARBA" id="ARBA00006068"/>
    </source>
</evidence>
<feature type="compositionally biased region" description="Gly residues" evidence="2">
    <location>
        <begin position="403"/>
        <end position="455"/>
    </location>
</feature>
<dbReference type="RefSeq" id="WP_264842121.1">
    <property type="nucleotide sequence ID" value="NZ_AP025628.1"/>
</dbReference>